<protein>
    <recommendedName>
        <fullName evidence="2">Transposase Tc1-like domain-containing protein</fullName>
    </recommendedName>
</protein>
<accession>A0A3B4H929</accession>
<proteinExistence type="predicted"/>
<dbReference type="InterPro" id="IPR036397">
    <property type="entry name" value="RNaseH_sf"/>
</dbReference>
<evidence type="ECO:0008006" key="2">
    <source>
        <dbReference type="Google" id="ProtNLM"/>
    </source>
</evidence>
<dbReference type="STRING" id="303518.ENSPNYP00000031785"/>
<dbReference type="GO" id="GO:0003676">
    <property type="term" value="F:nucleic acid binding"/>
    <property type="evidence" value="ECO:0007669"/>
    <property type="project" value="InterPro"/>
</dbReference>
<dbReference type="GeneTree" id="ENSGT01030000234759"/>
<reference evidence="1" key="1">
    <citation type="submission" date="2023-09" db="UniProtKB">
        <authorList>
            <consortium name="Ensembl"/>
        </authorList>
    </citation>
    <scope>IDENTIFICATION</scope>
</reference>
<dbReference type="AlphaFoldDB" id="A0A3B4H929"/>
<organism evidence="1">
    <name type="scientific">Pundamilia nyererei</name>
    <dbReference type="NCBI Taxonomy" id="303518"/>
    <lineage>
        <taxon>Eukaryota</taxon>
        <taxon>Metazoa</taxon>
        <taxon>Chordata</taxon>
        <taxon>Craniata</taxon>
        <taxon>Vertebrata</taxon>
        <taxon>Euteleostomi</taxon>
        <taxon>Actinopterygii</taxon>
        <taxon>Neopterygii</taxon>
        <taxon>Teleostei</taxon>
        <taxon>Neoteleostei</taxon>
        <taxon>Acanthomorphata</taxon>
        <taxon>Ovalentaria</taxon>
        <taxon>Cichlomorphae</taxon>
        <taxon>Cichliformes</taxon>
        <taxon>Cichlidae</taxon>
        <taxon>African cichlids</taxon>
        <taxon>Pseudocrenilabrinae</taxon>
        <taxon>Haplochromini</taxon>
        <taxon>Pundamilia</taxon>
    </lineage>
</organism>
<name>A0A3B4H929_9CICH</name>
<dbReference type="Gene3D" id="3.30.420.10">
    <property type="entry name" value="Ribonuclease H-like superfamily/Ribonuclease H"/>
    <property type="match status" value="1"/>
</dbReference>
<sequence>MITILNALKWGRKPKTHGRKRNTTICLDHRITRMEKKHPMISSRQINDLHLPASTSIIRRCLCEAKLFARNPRKFGKEHTDWPKEKWRNILWTDESKMVLIRYCKTWRCKHLGIFLILWNRAHYHIRGTMYQCQYLKTLKEVMLPYAEEEMPLKWVFQQDNDPKHTSKQATSWLQTKTD</sequence>
<dbReference type="Ensembl" id="ENSPNYT00000032546.1">
    <property type="protein sequence ID" value="ENSPNYP00000031785.1"/>
    <property type="gene ID" value="ENSPNYG00000023981.1"/>
</dbReference>
<evidence type="ECO:0000313" key="1">
    <source>
        <dbReference type="Ensembl" id="ENSPNYP00000031785.1"/>
    </source>
</evidence>